<feature type="chain" id="PRO_5047029205" description="PLAT domain-containing protein" evidence="1">
    <location>
        <begin position="25"/>
        <end position="397"/>
    </location>
</feature>
<organism evidence="2 3">
    <name type="scientific">Nonomuraea insulae</name>
    <dbReference type="NCBI Taxonomy" id="1616787"/>
    <lineage>
        <taxon>Bacteria</taxon>
        <taxon>Bacillati</taxon>
        <taxon>Actinomycetota</taxon>
        <taxon>Actinomycetes</taxon>
        <taxon>Streptosporangiales</taxon>
        <taxon>Streptosporangiaceae</taxon>
        <taxon>Nonomuraea</taxon>
    </lineage>
</organism>
<comment type="caution">
    <text evidence="2">The sequence shown here is derived from an EMBL/GenBank/DDBJ whole genome shotgun (WGS) entry which is preliminary data.</text>
</comment>
<name>A0ABW1CX55_9ACTN</name>
<protein>
    <recommendedName>
        <fullName evidence="4">PLAT domain-containing protein</fullName>
    </recommendedName>
</protein>
<sequence>MRKALLLILSASLLVLGLGSPAPASVTQSVDDTLIAGTIGSAALRDDTAAGSAKIYVFDAEQRSGKLASLAHTTTDSSGRFSLPLAGNTSGITKSAAKQGGWNNFMLLVVDGDMYDVQHFTRRYDGQRWIDRSSKPSAQVNVPVSPQMRAATDKGSSVAQPFTASANDGSLTLEATEVDCETTCENVATTAARVEIEGNMKATFTYGQTVSSEIETGVGAESGEGGLISWKISGSVHIGTNAGFTRDYILAATTKYVGAAAYIKLGMNYVDTKYCNFAVCYRVRQATAWTGEISQVTDIPMDDRGPDSPIYASKYWDCTPHENMGKVEKTSGNNMKYVSAAEIGGLKLGATTAWTDSFKVTWEFETVEKFVGNIEFCMVGSNTWASNADEIYWALAQ</sequence>
<evidence type="ECO:0000313" key="2">
    <source>
        <dbReference type="EMBL" id="MFC5830375.1"/>
    </source>
</evidence>
<dbReference type="RefSeq" id="WP_379519862.1">
    <property type="nucleotide sequence ID" value="NZ_JBHSPA010000054.1"/>
</dbReference>
<evidence type="ECO:0008006" key="4">
    <source>
        <dbReference type="Google" id="ProtNLM"/>
    </source>
</evidence>
<evidence type="ECO:0000256" key="1">
    <source>
        <dbReference type="SAM" id="SignalP"/>
    </source>
</evidence>
<keyword evidence="1" id="KW-0732">Signal</keyword>
<proteinExistence type="predicted"/>
<gene>
    <name evidence="2" type="ORF">ACFPZ3_41520</name>
</gene>
<dbReference type="Proteomes" id="UP001596058">
    <property type="component" value="Unassembled WGS sequence"/>
</dbReference>
<accession>A0ABW1CX55</accession>
<evidence type="ECO:0000313" key="3">
    <source>
        <dbReference type="Proteomes" id="UP001596058"/>
    </source>
</evidence>
<reference evidence="3" key="1">
    <citation type="journal article" date="2019" name="Int. J. Syst. Evol. Microbiol.">
        <title>The Global Catalogue of Microorganisms (GCM) 10K type strain sequencing project: providing services to taxonomists for standard genome sequencing and annotation.</title>
        <authorList>
            <consortium name="The Broad Institute Genomics Platform"/>
            <consortium name="The Broad Institute Genome Sequencing Center for Infectious Disease"/>
            <person name="Wu L."/>
            <person name="Ma J."/>
        </authorList>
    </citation>
    <scope>NUCLEOTIDE SEQUENCE [LARGE SCALE GENOMIC DNA]</scope>
    <source>
        <strain evidence="3">CCUG 53903</strain>
    </source>
</reference>
<keyword evidence="3" id="KW-1185">Reference proteome</keyword>
<feature type="signal peptide" evidence="1">
    <location>
        <begin position="1"/>
        <end position="24"/>
    </location>
</feature>
<dbReference type="EMBL" id="JBHSPA010000054">
    <property type="protein sequence ID" value="MFC5830375.1"/>
    <property type="molecule type" value="Genomic_DNA"/>
</dbReference>